<evidence type="ECO:0008006" key="5">
    <source>
        <dbReference type="Google" id="ProtNLM"/>
    </source>
</evidence>
<name>A0AA36I3U9_9DINO</name>
<organism evidence="3 4">
    <name type="scientific">Effrenium voratum</name>
    <dbReference type="NCBI Taxonomy" id="2562239"/>
    <lineage>
        <taxon>Eukaryota</taxon>
        <taxon>Sar</taxon>
        <taxon>Alveolata</taxon>
        <taxon>Dinophyceae</taxon>
        <taxon>Suessiales</taxon>
        <taxon>Symbiodiniaceae</taxon>
        <taxon>Effrenium</taxon>
    </lineage>
</organism>
<protein>
    <recommendedName>
        <fullName evidence="5">WAP domain-containing protein</fullName>
    </recommendedName>
</protein>
<dbReference type="Proteomes" id="UP001178507">
    <property type="component" value="Unassembled WGS sequence"/>
</dbReference>
<accession>A0AA36I3U9</accession>
<feature type="chain" id="PRO_5041253516" description="WAP domain-containing protein" evidence="2">
    <location>
        <begin position="17"/>
        <end position="133"/>
    </location>
</feature>
<evidence type="ECO:0000313" key="4">
    <source>
        <dbReference type="Proteomes" id="UP001178507"/>
    </source>
</evidence>
<evidence type="ECO:0000256" key="1">
    <source>
        <dbReference type="SAM" id="MobiDB-lite"/>
    </source>
</evidence>
<proteinExistence type="predicted"/>
<gene>
    <name evidence="3" type="ORF">EVOR1521_LOCUS8471</name>
</gene>
<keyword evidence="2" id="KW-0732">Signal</keyword>
<dbReference type="EMBL" id="CAUJNA010000724">
    <property type="protein sequence ID" value="CAJ1380559.1"/>
    <property type="molecule type" value="Genomic_DNA"/>
</dbReference>
<sequence length="133" mass="13905">MALWSVLLWQQAAAFAVPCSFEVPFRDWAAPGPGSSCNPGALVACDADADCAALPKTCCPHYGPGPATGCDWLRCLEVGQNGGTVAAMSVRTGTFRLSLPGRHRREDLPSHASQRSFAGCGEKPLPGPPPQQA</sequence>
<evidence type="ECO:0000256" key="2">
    <source>
        <dbReference type="SAM" id="SignalP"/>
    </source>
</evidence>
<evidence type="ECO:0000313" key="3">
    <source>
        <dbReference type="EMBL" id="CAJ1380559.1"/>
    </source>
</evidence>
<keyword evidence="4" id="KW-1185">Reference proteome</keyword>
<comment type="caution">
    <text evidence="3">The sequence shown here is derived from an EMBL/GenBank/DDBJ whole genome shotgun (WGS) entry which is preliminary data.</text>
</comment>
<dbReference type="AlphaFoldDB" id="A0AA36I3U9"/>
<feature type="region of interest" description="Disordered" evidence="1">
    <location>
        <begin position="99"/>
        <end position="133"/>
    </location>
</feature>
<feature type="signal peptide" evidence="2">
    <location>
        <begin position="1"/>
        <end position="16"/>
    </location>
</feature>
<reference evidence="3" key="1">
    <citation type="submission" date="2023-08" db="EMBL/GenBank/DDBJ databases">
        <authorList>
            <person name="Chen Y."/>
            <person name="Shah S."/>
            <person name="Dougan E. K."/>
            <person name="Thang M."/>
            <person name="Chan C."/>
        </authorList>
    </citation>
    <scope>NUCLEOTIDE SEQUENCE</scope>
</reference>